<dbReference type="PANTHER" id="PTHR48051">
    <property type="match status" value="1"/>
</dbReference>
<dbReference type="GO" id="GO:0005737">
    <property type="term" value="C:cytoplasm"/>
    <property type="evidence" value="ECO:0007669"/>
    <property type="project" value="TreeGrafter"/>
</dbReference>
<evidence type="ECO:0000256" key="2">
    <source>
        <dbReference type="ARBA" id="ARBA00022737"/>
    </source>
</evidence>
<comment type="caution">
    <text evidence="5">The sequence shown here is derived from an EMBL/GenBank/DDBJ whole genome shotgun (WGS) entry which is preliminary data.</text>
</comment>
<keyword evidence="3" id="KW-0460">Magnesium</keyword>
<dbReference type="PANTHER" id="PTHR48051:SF46">
    <property type="entry name" value="LEUCINE RICH REPEAT-CONTAINING DOMAIN PROTEIN"/>
    <property type="match status" value="1"/>
</dbReference>
<dbReference type="SUPFAM" id="SSF101478">
    <property type="entry name" value="ADP-ribosylglycohydrolase"/>
    <property type="match status" value="1"/>
</dbReference>
<dbReference type="AlphaFoldDB" id="A0AAE1FFH2"/>
<comment type="cofactor">
    <cofactor evidence="3">
        <name>Mg(2+)</name>
        <dbReference type="ChEBI" id="CHEBI:18420"/>
    </cofactor>
    <text evidence="3">Binds 2 magnesium ions per subunit.</text>
</comment>
<accession>A0AAE1FFH2</accession>
<feature type="compositionally biased region" description="Basic and acidic residues" evidence="4">
    <location>
        <begin position="46"/>
        <end position="63"/>
    </location>
</feature>
<feature type="region of interest" description="Disordered" evidence="4">
    <location>
        <begin position="392"/>
        <end position="416"/>
    </location>
</feature>
<dbReference type="InterPro" id="IPR032675">
    <property type="entry name" value="LRR_dom_sf"/>
</dbReference>
<dbReference type="InterPro" id="IPR036705">
    <property type="entry name" value="Ribosyl_crysJ1_sf"/>
</dbReference>
<dbReference type="InterPro" id="IPR050216">
    <property type="entry name" value="LRR_domain-containing"/>
</dbReference>
<keyword evidence="6" id="KW-1185">Reference proteome</keyword>
<evidence type="ECO:0000313" key="5">
    <source>
        <dbReference type="EMBL" id="KAK3872027.1"/>
    </source>
</evidence>
<keyword evidence="1" id="KW-0433">Leucine-rich repeat</keyword>
<dbReference type="Proteomes" id="UP001286313">
    <property type="component" value="Unassembled WGS sequence"/>
</dbReference>
<dbReference type="PRINTS" id="PR00019">
    <property type="entry name" value="LEURICHRPT"/>
</dbReference>
<dbReference type="Pfam" id="PF03747">
    <property type="entry name" value="ADP_ribosyl_GH"/>
    <property type="match status" value="1"/>
</dbReference>
<feature type="region of interest" description="Disordered" evidence="4">
    <location>
        <begin position="1"/>
        <end position="92"/>
    </location>
</feature>
<feature type="binding site" evidence="3">
    <location>
        <position position="479"/>
    </location>
    <ligand>
        <name>Mg(2+)</name>
        <dbReference type="ChEBI" id="CHEBI:18420"/>
        <label>1</label>
    </ligand>
</feature>
<dbReference type="GO" id="GO:0046872">
    <property type="term" value="F:metal ion binding"/>
    <property type="evidence" value="ECO:0007669"/>
    <property type="project" value="UniProtKB-KW"/>
</dbReference>
<gene>
    <name evidence="5" type="ORF">Pcinc_022868</name>
</gene>
<dbReference type="EMBL" id="JAWQEG010002430">
    <property type="protein sequence ID" value="KAK3872027.1"/>
    <property type="molecule type" value="Genomic_DNA"/>
</dbReference>
<feature type="compositionally biased region" description="Basic residues" evidence="4">
    <location>
        <begin position="64"/>
        <end position="77"/>
    </location>
</feature>
<reference evidence="5" key="1">
    <citation type="submission" date="2023-10" db="EMBL/GenBank/DDBJ databases">
        <title>Genome assemblies of two species of porcelain crab, Petrolisthes cinctipes and Petrolisthes manimaculis (Anomura: Porcellanidae).</title>
        <authorList>
            <person name="Angst P."/>
        </authorList>
    </citation>
    <scope>NUCLEOTIDE SEQUENCE</scope>
    <source>
        <strain evidence="5">PB745_01</strain>
        <tissue evidence="5">Gill</tissue>
    </source>
</reference>
<dbReference type="SMART" id="SM00364">
    <property type="entry name" value="LRR_BAC"/>
    <property type="match status" value="4"/>
</dbReference>
<evidence type="ECO:0000256" key="4">
    <source>
        <dbReference type="SAM" id="MobiDB-lite"/>
    </source>
</evidence>
<organism evidence="5 6">
    <name type="scientific">Petrolisthes cinctipes</name>
    <name type="common">Flat porcelain crab</name>
    <dbReference type="NCBI Taxonomy" id="88211"/>
    <lineage>
        <taxon>Eukaryota</taxon>
        <taxon>Metazoa</taxon>
        <taxon>Ecdysozoa</taxon>
        <taxon>Arthropoda</taxon>
        <taxon>Crustacea</taxon>
        <taxon>Multicrustacea</taxon>
        <taxon>Malacostraca</taxon>
        <taxon>Eumalacostraca</taxon>
        <taxon>Eucarida</taxon>
        <taxon>Decapoda</taxon>
        <taxon>Pleocyemata</taxon>
        <taxon>Anomura</taxon>
        <taxon>Galatheoidea</taxon>
        <taxon>Porcellanidae</taxon>
        <taxon>Petrolisthes</taxon>
    </lineage>
</organism>
<dbReference type="SUPFAM" id="SSF52058">
    <property type="entry name" value="L domain-like"/>
    <property type="match status" value="1"/>
</dbReference>
<keyword evidence="3" id="KW-0479">Metal-binding</keyword>
<feature type="compositionally biased region" description="Basic and acidic residues" evidence="4">
    <location>
        <begin position="695"/>
        <end position="705"/>
    </location>
</feature>
<dbReference type="InterPro" id="IPR003591">
    <property type="entry name" value="Leu-rich_rpt_typical-subtyp"/>
</dbReference>
<evidence type="ECO:0000256" key="3">
    <source>
        <dbReference type="PIRSR" id="PIRSR605502-1"/>
    </source>
</evidence>
<feature type="compositionally biased region" description="Basic and acidic residues" evidence="4">
    <location>
        <begin position="1"/>
        <end position="21"/>
    </location>
</feature>
<dbReference type="PROSITE" id="PS51450">
    <property type="entry name" value="LRR"/>
    <property type="match status" value="3"/>
</dbReference>
<evidence type="ECO:0000256" key="1">
    <source>
        <dbReference type="ARBA" id="ARBA00022614"/>
    </source>
</evidence>
<keyword evidence="2" id="KW-0677">Repeat</keyword>
<dbReference type="Pfam" id="PF13855">
    <property type="entry name" value="LRR_8"/>
    <property type="match status" value="2"/>
</dbReference>
<sequence>MGKEKGKGGKGKEGENKEGRKGKGKKVSVKGKVGMNGRENRKRKGMGKEKGKGGKGKEGEKREGRKGKRMENRKRKGMGKEKGKERKGRKGKLKKRLCNLCETNVGGTRNWRTRRTIPQWLVWLVGKLTNEYHCGIDPQTQPEAMGNLTGKGVGEGDDENRSLNISRRPTPKQFLKHTSGEFIEGCLLALPWEIYYNTISLYEKVNASFNFINAIPEELSLHVPHLRYLDLSHNQLNNLPTSFHLLLHLRTLHLSYNRFHTVPECLMRLPKLHTLSLANNALTELPVTIANLKHLKKLNVSNNQLRALPGSLTELPDLSVLVTLGNDLIHPPQAICDLGSETTLQYLRERHTPQPTQLSSAGRGVGVFVRVRGQQVAASVTNPGSASMEYRQAQGATSRTNKRKCPLMPPASASSLSPDQLTDTLLGLFYGLAMGDAMGLSTEGLSADECVFHYNPDTLSLDNRICDYLRSHFPQEDWSSCTDVVLLLLDSVMRWGGVVDELEFGSAVEQWLMQGSDSFDPRPGHPLSPYTLKVVSKAGYSANPHGAAHSVYTHIKDERARGIYNANPSDNSCLPTALVLGVPSFYLSYEVEMNAERICRATHADGVARAACSFLALFISSILQGKISDECASLSGIIGELRDKVLEQLPDKHDQENLVSAFQHHNNHDNGKTSDDALTSISLLVRALALRDDPQVSEREVRSTEDDPGYTREVSSTEEDPGYKTEIRSTQDDLSSEGDLGIKRQVKITKDDPPDFKREVTSVVMMGGKGVCGHASVVGGVLGALMGYSRLPQDWLAQLPQNNIKALNTKLNLLLDLFGLP</sequence>
<dbReference type="InterPro" id="IPR005502">
    <property type="entry name" value="Ribosyl_crysJ1"/>
</dbReference>
<name>A0AAE1FFH2_PETCI</name>
<dbReference type="SMART" id="SM00369">
    <property type="entry name" value="LRR_TYP"/>
    <property type="match status" value="4"/>
</dbReference>
<feature type="region of interest" description="Disordered" evidence="4">
    <location>
        <begin position="695"/>
        <end position="736"/>
    </location>
</feature>
<dbReference type="Gene3D" id="1.10.4080.10">
    <property type="entry name" value="ADP-ribosylation/Crystallin J1"/>
    <property type="match status" value="1"/>
</dbReference>
<dbReference type="InterPro" id="IPR001611">
    <property type="entry name" value="Leu-rich_rpt"/>
</dbReference>
<proteinExistence type="predicted"/>
<evidence type="ECO:0000313" key="6">
    <source>
        <dbReference type="Proteomes" id="UP001286313"/>
    </source>
</evidence>
<feature type="compositionally biased region" description="Basic and acidic residues" evidence="4">
    <location>
        <begin position="721"/>
        <end position="731"/>
    </location>
</feature>
<protein>
    <submittedName>
        <fullName evidence="5">Uncharacterized protein</fullName>
    </submittedName>
</protein>
<dbReference type="Gene3D" id="3.80.10.10">
    <property type="entry name" value="Ribonuclease Inhibitor"/>
    <property type="match status" value="1"/>
</dbReference>